<evidence type="ECO:0000259" key="9">
    <source>
        <dbReference type="Pfam" id="PF01850"/>
    </source>
</evidence>
<dbReference type="GO" id="GO:0000287">
    <property type="term" value="F:magnesium ion binding"/>
    <property type="evidence" value="ECO:0007669"/>
    <property type="project" value="UniProtKB-UniRule"/>
</dbReference>
<dbReference type="OrthoDB" id="290417at2"/>
<dbReference type="Pfam" id="PF01850">
    <property type="entry name" value="PIN"/>
    <property type="match status" value="1"/>
</dbReference>
<dbReference type="GO" id="GO:0016787">
    <property type="term" value="F:hydrolase activity"/>
    <property type="evidence" value="ECO:0007669"/>
    <property type="project" value="UniProtKB-KW"/>
</dbReference>
<comment type="similarity">
    <text evidence="7 8">Belongs to the PINc/VapC protein family.</text>
</comment>
<keyword evidence="3 8" id="KW-0540">Nuclease</keyword>
<dbReference type="PANTHER" id="PTHR33653">
    <property type="entry name" value="RIBONUCLEASE VAPC2"/>
    <property type="match status" value="1"/>
</dbReference>
<dbReference type="GO" id="GO:0090729">
    <property type="term" value="F:toxin activity"/>
    <property type="evidence" value="ECO:0007669"/>
    <property type="project" value="UniProtKB-KW"/>
</dbReference>
<evidence type="ECO:0000256" key="2">
    <source>
        <dbReference type="ARBA" id="ARBA00022649"/>
    </source>
</evidence>
<dbReference type="GO" id="GO:0004519">
    <property type="term" value="F:endonuclease activity"/>
    <property type="evidence" value="ECO:0007669"/>
    <property type="project" value="UniProtKB-KW"/>
</dbReference>
<name>A0A517S985_9PLAN</name>
<organism evidence="10 11">
    <name type="scientific">Caulifigura coniformis</name>
    <dbReference type="NCBI Taxonomy" id="2527983"/>
    <lineage>
        <taxon>Bacteria</taxon>
        <taxon>Pseudomonadati</taxon>
        <taxon>Planctomycetota</taxon>
        <taxon>Planctomycetia</taxon>
        <taxon>Planctomycetales</taxon>
        <taxon>Planctomycetaceae</taxon>
        <taxon>Caulifigura</taxon>
    </lineage>
</organism>
<accession>A0A517S985</accession>
<dbReference type="InParanoid" id="A0A517S985"/>
<dbReference type="Proteomes" id="UP000315700">
    <property type="component" value="Chromosome"/>
</dbReference>
<dbReference type="InterPro" id="IPR050556">
    <property type="entry name" value="Type_II_TA_system_RNase"/>
</dbReference>
<evidence type="ECO:0000256" key="1">
    <source>
        <dbReference type="ARBA" id="ARBA00001946"/>
    </source>
</evidence>
<evidence type="ECO:0000256" key="7">
    <source>
        <dbReference type="ARBA" id="ARBA00038093"/>
    </source>
</evidence>
<keyword evidence="11" id="KW-1185">Reference proteome</keyword>
<comment type="function">
    <text evidence="8">Toxic component of a toxin-antitoxin (TA) system. An RNase.</text>
</comment>
<feature type="binding site" evidence="8">
    <location>
        <position position="106"/>
    </location>
    <ligand>
        <name>Mg(2+)</name>
        <dbReference type="ChEBI" id="CHEBI:18420"/>
    </ligand>
</feature>
<dbReference type="PANTHER" id="PTHR33653:SF1">
    <property type="entry name" value="RIBONUCLEASE VAPC2"/>
    <property type="match status" value="1"/>
</dbReference>
<evidence type="ECO:0000313" key="11">
    <source>
        <dbReference type="Proteomes" id="UP000315700"/>
    </source>
</evidence>
<dbReference type="InterPro" id="IPR002716">
    <property type="entry name" value="PIN_dom"/>
</dbReference>
<dbReference type="CDD" id="cd09881">
    <property type="entry name" value="PIN_VapC4-5_FitB-like"/>
    <property type="match status" value="1"/>
</dbReference>
<dbReference type="GO" id="GO:0004540">
    <property type="term" value="F:RNA nuclease activity"/>
    <property type="evidence" value="ECO:0007669"/>
    <property type="project" value="InterPro"/>
</dbReference>
<keyword evidence="5 8" id="KW-0378">Hydrolase</keyword>
<comment type="cofactor">
    <cofactor evidence="1 8">
        <name>Mg(2+)</name>
        <dbReference type="ChEBI" id="CHEBI:18420"/>
    </cofactor>
</comment>
<keyword evidence="6 8" id="KW-0460">Magnesium</keyword>
<dbReference type="KEGG" id="ccos:Pan44_06910"/>
<proteinExistence type="inferred from homology"/>
<dbReference type="EMBL" id="CP036271">
    <property type="protein sequence ID" value="QDT52679.1"/>
    <property type="molecule type" value="Genomic_DNA"/>
</dbReference>
<protein>
    <recommendedName>
        <fullName evidence="8">Ribonuclease VapC</fullName>
        <shortName evidence="8">RNase VapC</shortName>
        <ecNumber evidence="8">3.1.-.-</ecNumber>
    </recommendedName>
    <alternativeName>
        <fullName evidence="8">Toxin VapC</fullName>
    </alternativeName>
</protein>
<dbReference type="AlphaFoldDB" id="A0A517S985"/>
<keyword evidence="8" id="KW-0800">Toxin</keyword>
<keyword evidence="10" id="KW-0255">Endonuclease</keyword>
<evidence type="ECO:0000313" key="10">
    <source>
        <dbReference type="EMBL" id="QDT52679.1"/>
    </source>
</evidence>
<evidence type="ECO:0000256" key="8">
    <source>
        <dbReference type="HAMAP-Rule" id="MF_00265"/>
    </source>
</evidence>
<keyword evidence="4 8" id="KW-0479">Metal-binding</keyword>
<gene>
    <name evidence="10" type="primary">vapC_1</name>
    <name evidence="8" type="synonym">vapC</name>
    <name evidence="10" type="ORF">Pan44_06910</name>
</gene>
<keyword evidence="2 8" id="KW-1277">Toxin-antitoxin system</keyword>
<dbReference type="InterPro" id="IPR029060">
    <property type="entry name" value="PIN-like_dom_sf"/>
</dbReference>
<dbReference type="InterPro" id="IPR022907">
    <property type="entry name" value="VapC_family"/>
</dbReference>
<dbReference type="SUPFAM" id="SSF88723">
    <property type="entry name" value="PIN domain-like"/>
    <property type="match status" value="1"/>
</dbReference>
<evidence type="ECO:0000256" key="6">
    <source>
        <dbReference type="ARBA" id="ARBA00022842"/>
    </source>
</evidence>
<feature type="binding site" evidence="8">
    <location>
        <position position="10"/>
    </location>
    <ligand>
        <name>Mg(2+)</name>
        <dbReference type="ChEBI" id="CHEBI:18420"/>
    </ligand>
</feature>
<evidence type="ECO:0000256" key="5">
    <source>
        <dbReference type="ARBA" id="ARBA00022801"/>
    </source>
</evidence>
<evidence type="ECO:0000256" key="4">
    <source>
        <dbReference type="ARBA" id="ARBA00022723"/>
    </source>
</evidence>
<evidence type="ECO:0000256" key="3">
    <source>
        <dbReference type="ARBA" id="ARBA00022722"/>
    </source>
</evidence>
<dbReference type="RefSeq" id="WP_145027236.1">
    <property type="nucleotide sequence ID" value="NZ_CP036271.1"/>
</dbReference>
<reference evidence="10 11" key="1">
    <citation type="submission" date="2019-02" db="EMBL/GenBank/DDBJ databases">
        <title>Deep-cultivation of Planctomycetes and their phenomic and genomic characterization uncovers novel biology.</title>
        <authorList>
            <person name="Wiegand S."/>
            <person name="Jogler M."/>
            <person name="Boedeker C."/>
            <person name="Pinto D."/>
            <person name="Vollmers J."/>
            <person name="Rivas-Marin E."/>
            <person name="Kohn T."/>
            <person name="Peeters S.H."/>
            <person name="Heuer A."/>
            <person name="Rast P."/>
            <person name="Oberbeckmann S."/>
            <person name="Bunk B."/>
            <person name="Jeske O."/>
            <person name="Meyerdierks A."/>
            <person name="Storesund J.E."/>
            <person name="Kallscheuer N."/>
            <person name="Luecker S."/>
            <person name="Lage O.M."/>
            <person name="Pohl T."/>
            <person name="Merkel B.J."/>
            <person name="Hornburger P."/>
            <person name="Mueller R.-W."/>
            <person name="Bruemmer F."/>
            <person name="Labrenz M."/>
            <person name="Spormann A.M."/>
            <person name="Op den Camp H."/>
            <person name="Overmann J."/>
            <person name="Amann R."/>
            <person name="Jetten M.S.M."/>
            <person name="Mascher T."/>
            <person name="Medema M.H."/>
            <person name="Devos D.P."/>
            <person name="Kaster A.-K."/>
            <person name="Ovreas L."/>
            <person name="Rohde M."/>
            <person name="Galperin M.Y."/>
            <person name="Jogler C."/>
        </authorList>
    </citation>
    <scope>NUCLEOTIDE SEQUENCE [LARGE SCALE GENOMIC DNA]</scope>
    <source>
        <strain evidence="10 11">Pan44</strain>
    </source>
</reference>
<feature type="domain" description="PIN" evidence="9">
    <location>
        <begin position="7"/>
        <end position="130"/>
    </location>
</feature>
<dbReference type="EC" id="3.1.-.-" evidence="8"/>
<dbReference type="Gene3D" id="3.40.50.1010">
    <property type="entry name" value="5'-nuclease"/>
    <property type="match status" value="1"/>
</dbReference>
<dbReference type="HAMAP" id="MF_00265">
    <property type="entry name" value="VapC_Nob1"/>
    <property type="match status" value="1"/>
</dbReference>
<sequence length="149" mass="16040">MATSGAYLLDTNILVHLIRRSIVGVAIESQFGLASSLNRCVISVVTVGEMYALAKKLNWGGTRQSNLAQLLGQVVWVDISHPDILAAYGDLDDVSSRSGRTMGKNDVWIAATAKVSGATLLTTDGDFDHLHVSHLNRIRIDSRSGQPLP</sequence>